<proteinExistence type="predicted"/>
<evidence type="ECO:0000313" key="3">
    <source>
        <dbReference type="Proteomes" id="UP000829196"/>
    </source>
</evidence>
<sequence>MSVKERMCRLGLSVGFADSYSTGLCHKRPFSQAGDMGVTMGTQNVASMMDHCKHVKESSIIANIYLHPSYVDHHCLQGLNTFACIWTLLAREMYQLLPPTWREECPAGTGFGQETRGSDGFGVVRRDRTVAAGFRQGFDRESEQSVRKSTGFPGFLRSNEVRGPACAQTFVDYLSKMNEDPGIKEVMVLERGFNGWQASGRVVCNCTDVPCKSESA</sequence>
<protein>
    <recommendedName>
        <fullName evidence="1">Rhodanese domain-containing protein</fullName>
    </recommendedName>
</protein>
<evidence type="ECO:0000259" key="1">
    <source>
        <dbReference type="PROSITE" id="PS50206"/>
    </source>
</evidence>
<dbReference type="OrthoDB" id="102559at2759"/>
<dbReference type="InterPro" id="IPR001763">
    <property type="entry name" value="Rhodanese-like_dom"/>
</dbReference>
<accession>A0A8T3ATT3</accession>
<name>A0A8T3ATT3_DENNO</name>
<evidence type="ECO:0000313" key="2">
    <source>
        <dbReference type="EMBL" id="KAI0499531.1"/>
    </source>
</evidence>
<dbReference type="Proteomes" id="UP000829196">
    <property type="component" value="Unassembled WGS sequence"/>
</dbReference>
<dbReference type="SMR" id="A0A8T3ATT3"/>
<dbReference type="EMBL" id="JAGYWB010000013">
    <property type="protein sequence ID" value="KAI0499531.1"/>
    <property type="molecule type" value="Genomic_DNA"/>
</dbReference>
<feature type="domain" description="Rhodanese" evidence="1">
    <location>
        <begin position="182"/>
        <end position="205"/>
    </location>
</feature>
<reference evidence="2" key="1">
    <citation type="journal article" date="2022" name="Front. Genet.">
        <title>Chromosome-Scale Assembly of the Dendrobium nobile Genome Provides Insights Into the Molecular Mechanism of the Biosynthesis of the Medicinal Active Ingredient of Dendrobium.</title>
        <authorList>
            <person name="Xu Q."/>
            <person name="Niu S.-C."/>
            <person name="Li K.-L."/>
            <person name="Zheng P.-J."/>
            <person name="Zhang X.-J."/>
            <person name="Jia Y."/>
            <person name="Liu Y."/>
            <person name="Niu Y.-X."/>
            <person name="Yu L.-H."/>
            <person name="Chen D.-F."/>
            <person name="Zhang G.-Q."/>
        </authorList>
    </citation>
    <scope>NUCLEOTIDE SEQUENCE</scope>
    <source>
        <tissue evidence="2">Leaf</tissue>
    </source>
</reference>
<dbReference type="Gene3D" id="3.40.250.10">
    <property type="entry name" value="Rhodanese-like domain"/>
    <property type="match status" value="1"/>
</dbReference>
<dbReference type="SUPFAM" id="SSF52821">
    <property type="entry name" value="Rhodanese/Cell cycle control phosphatase"/>
    <property type="match status" value="1"/>
</dbReference>
<organism evidence="2 3">
    <name type="scientific">Dendrobium nobile</name>
    <name type="common">Orchid</name>
    <dbReference type="NCBI Taxonomy" id="94219"/>
    <lineage>
        <taxon>Eukaryota</taxon>
        <taxon>Viridiplantae</taxon>
        <taxon>Streptophyta</taxon>
        <taxon>Embryophyta</taxon>
        <taxon>Tracheophyta</taxon>
        <taxon>Spermatophyta</taxon>
        <taxon>Magnoliopsida</taxon>
        <taxon>Liliopsida</taxon>
        <taxon>Asparagales</taxon>
        <taxon>Orchidaceae</taxon>
        <taxon>Epidendroideae</taxon>
        <taxon>Malaxideae</taxon>
        <taxon>Dendrobiinae</taxon>
        <taxon>Dendrobium</taxon>
    </lineage>
</organism>
<comment type="caution">
    <text evidence="2">The sequence shown here is derived from an EMBL/GenBank/DDBJ whole genome shotgun (WGS) entry which is preliminary data.</text>
</comment>
<dbReference type="InterPro" id="IPR036873">
    <property type="entry name" value="Rhodanese-like_dom_sf"/>
</dbReference>
<dbReference type="PROSITE" id="PS50206">
    <property type="entry name" value="RHODANESE_3"/>
    <property type="match status" value="1"/>
</dbReference>
<keyword evidence="3" id="KW-1185">Reference proteome</keyword>
<gene>
    <name evidence="2" type="ORF">KFK09_017735</name>
</gene>
<dbReference type="AlphaFoldDB" id="A0A8T3ATT3"/>